<evidence type="ECO:0000313" key="2">
    <source>
        <dbReference type="EMBL" id="RHJ88623.1"/>
    </source>
</evidence>
<reference evidence="2 3" key="1">
    <citation type="submission" date="2018-08" db="EMBL/GenBank/DDBJ databases">
        <title>A genome reference for cultivated species of the human gut microbiota.</title>
        <authorList>
            <person name="Zou Y."/>
            <person name="Xue W."/>
            <person name="Luo G."/>
        </authorList>
    </citation>
    <scope>NUCLEOTIDE SEQUENCE [LARGE SCALE GENOMIC DNA]</scope>
    <source>
        <strain evidence="2 3">AM07-24</strain>
    </source>
</reference>
<dbReference type="PANTHER" id="PTHR38450">
    <property type="entry name" value="STAGE V SPORULATION PROTEIN AC-RELATED"/>
    <property type="match status" value="1"/>
</dbReference>
<protein>
    <submittedName>
        <fullName evidence="2">Stage V sporulation protein AE</fullName>
    </submittedName>
</protein>
<evidence type="ECO:0000256" key="1">
    <source>
        <dbReference type="SAM" id="Phobius"/>
    </source>
</evidence>
<dbReference type="STRING" id="1776384.GCA_900086585_04283"/>
<feature type="transmembrane region" description="Helical" evidence="1">
    <location>
        <begin position="6"/>
        <end position="24"/>
    </location>
</feature>
<dbReference type="NCBIfam" id="TIGR02839">
    <property type="entry name" value="spore_V_AE"/>
    <property type="match status" value="1"/>
</dbReference>
<gene>
    <name evidence="2" type="primary">spoVAE</name>
    <name evidence="2" type="ORF">DW099_09605</name>
</gene>
<accession>A0A415E4Q2</accession>
<dbReference type="EMBL" id="QRMS01000002">
    <property type="protein sequence ID" value="RHJ88623.1"/>
    <property type="molecule type" value="Genomic_DNA"/>
</dbReference>
<dbReference type="AlphaFoldDB" id="A0A415E4Q2"/>
<dbReference type="Proteomes" id="UP000284841">
    <property type="component" value="Unassembled WGS sequence"/>
</dbReference>
<dbReference type="InterPro" id="IPR014204">
    <property type="entry name" value="Spore_V_AE"/>
</dbReference>
<organism evidence="2 3">
    <name type="scientific">Emergencia timonensis</name>
    <dbReference type="NCBI Taxonomy" id="1776384"/>
    <lineage>
        <taxon>Bacteria</taxon>
        <taxon>Bacillati</taxon>
        <taxon>Bacillota</taxon>
        <taxon>Clostridia</taxon>
        <taxon>Peptostreptococcales</taxon>
        <taxon>Anaerovoracaceae</taxon>
        <taxon>Emergencia</taxon>
    </lineage>
</organism>
<keyword evidence="3" id="KW-1185">Reference proteome</keyword>
<dbReference type="GeneID" id="83006551"/>
<keyword evidence="1" id="KW-0812">Transmembrane</keyword>
<feature type="transmembrane region" description="Helical" evidence="1">
    <location>
        <begin position="93"/>
        <end position="112"/>
    </location>
</feature>
<evidence type="ECO:0000313" key="3">
    <source>
        <dbReference type="Proteomes" id="UP000284841"/>
    </source>
</evidence>
<proteinExistence type="predicted"/>
<dbReference type="Pfam" id="PF03862">
    <property type="entry name" value="SpoVAC_SpoVAEB"/>
    <property type="match status" value="1"/>
</dbReference>
<name>A0A415E4Q2_9FIRM</name>
<comment type="caution">
    <text evidence="2">The sequence shown here is derived from an EMBL/GenBank/DDBJ whole genome shotgun (WGS) entry which is preliminary data.</text>
</comment>
<keyword evidence="1" id="KW-1133">Transmembrane helix</keyword>
<feature type="transmembrane region" description="Helical" evidence="1">
    <location>
        <begin position="31"/>
        <end position="48"/>
    </location>
</feature>
<sequence>MDYVYTFLIGGAICVIGQILMDTTKLTTPRILVIFVVAGVVLQAVGLYEPLINLAHQGASVPLPGFGYTLAKGAMEGAKEGFLGAITGAVKDSAAGIAVAIAFGYIVSLIFTPKSPLK</sequence>
<dbReference type="OrthoDB" id="9797988at2"/>
<keyword evidence="1" id="KW-0472">Membrane</keyword>
<dbReference type="RefSeq" id="WP_067543051.1">
    <property type="nucleotide sequence ID" value="NZ_AP025567.1"/>
</dbReference>
<dbReference type="InterPro" id="IPR005562">
    <property type="entry name" value="SpoVA"/>
</dbReference>
<dbReference type="PANTHER" id="PTHR38450:SF2">
    <property type="entry name" value="STAGE V SPORULATION PROTEIN AEB"/>
    <property type="match status" value="1"/>
</dbReference>